<dbReference type="InterPro" id="IPR011701">
    <property type="entry name" value="MFS"/>
</dbReference>
<feature type="compositionally biased region" description="Basic and acidic residues" evidence="6">
    <location>
        <begin position="58"/>
        <end position="68"/>
    </location>
</feature>
<feature type="transmembrane region" description="Helical" evidence="7">
    <location>
        <begin position="434"/>
        <end position="456"/>
    </location>
</feature>
<dbReference type="GO" id="GO:0022857">
    <property type="term" value="F:transmembrane transporter activity"/>
    <property type="evidence" value="ECO:0007669"/>
    <property type="project" value="InterPro"/>
</dbReference>
<sequence length="927" mass="99606">MWPMSNALYPGLKDPAEQQRPGTSDTNQSWFTYGTRRYSASNYSRKAWSTRRSARTGRTGETEGGEDLRDLLRQSQKALTNLRGNEEADIGTQGFPDADSDVIPFNDPSWKKPLWRSLSKRTNATGATSASVVTGESSQPPSAEPAVASSSGHHHRRRSSSRHPPPPARAVRSKRIPSVASRMDPDDGEPDPVPAYQEVEVGRAVVPTLATKSQAAPTQRYSTVNSGLRNDFENSLSRLDLISSPSISTMSFTGLGNNGAGIGFARVDYDAQVEQARHTQDSQSPQAVTFSNNPFSNNPFHARANEREPVSPLSPNRNSIYRNSYRNSGAFGQPRVVTFSNFDEVAITSSADSRSMTAPTVDTWDRLEGASEKPTAPAEDALPPPPNTTYLYGLPLAAVIFALSLAVFLVAMDVNVIATAVPHITAEFSSLDDVGWYGSAFLMTTCAFQVLFGRIYTIFPAKLTFLGAIAIFMIGSVLAAVAPNSTVFIVGRAVQGMGTSGILSGGLIIISQVVPLQMRSILGGVIGAMEGVAMISAPIIGGTLTDKLNWRWCFYINLPIGGFVLVAVFFFLRIPEQNRPQQAVKRTWAQTARDLDLIGAALIMPPIVCILLALQYGGSKYAWDDMGVILLFVLGFTLFLVFAYSQHVNADTAMIPFRIIKQRSILAGFWYILCTASALVVMTYFLPLWFQLVLNATSTQSGLRLLPVLIGVIVSVLLSGALVSGLGYYTPFMILGSILMSVGIGLMSSIYPDTSNTLLIIFPAIFGAGVGIGFQQPLIGAQAVLSKEDIPIGTSIIVFGQTIGSAIVLSVGESVFQNQLKNNIESYLGIVVKDAHSLMTEGTAQIEATLSPEQLPVLRDAVSKSLTQTFYVALAMAGLSMIGSLAMEWKSVKKIAKQQEAEEAAAAATAAEATAASQGKSQGEKMV</sequence>
<accession>W3XH20</accession>
<evidence type="ECO:0000259" key="8">
    <source>
        <dbReference type="PROSITE" id="PS50850"/>
    </source>
</evidence>
<feature type="region of interest" description="Disordered" evidence="6">
    <location>
        <begin position="1"/>
        <end position="68"/>
    </location>
</feature>
<dbReference type="SUPFAM" id="SSF103473">
    <property type="entry name" value="MFS general substrate transporter"/>
    <property type="match status" value="1"/>
</dbReference>
<dbReference type="PROSITE" id="PS50850">
    <property type="entry name" value="MFS"/>
    <property type="match status" value="1"/>
</dbReference>
<dbReference type="InterPro" id="IPR020846">
    <property type="entry name" value="MFS_dom"/>
</dbReference>
<keyword evidence="10" id="KW-1185">Reference proteome</keyword>
<feature type="transmembrane region" description="Helical" evidence="7">
    <location>
        <begin position="626"/>
        <end position="644"/>
    </location>
</feature>
<dbReference type="Gene3D" id="1.20.1250.20">
    <property type="entry name" value="MFS general substrate transporter like domains"/>
    <property type="match status" value="1"/>
</dbReference>
<evidence type="ECO:0000256" key="1">
    <source>
        <dbReference type="ARBA" id="ARBA00004141"/>
    </source>
</evidence>
<dbReference type="RefSeq" id="XP_007829323.1">
    <property type="nucleotide sequence ID" value="XM_007831132.1"/>
</dbReference>
<protein>
    <recommendedName>
        <fullName evidence="8">Major facilitator superfamily (MFS) profile domain-containing protein</fullName>
    </recommendedName>
</protein>
<dbReference type="KEGG" id="pfy:PFICI_02551"/>
<feature type="transmembrane region" description="Helical" evidence="7">
    <location>
        <begin position="732"/>
        <end position="751"/>
    </location>
</feature>
<evidence type="ECO:0000313" key="9">
    <source>
        <dbReference type="EMBL" id="ETS84526.1"/>
    </source>
</evidence>
<dbReference type="GO" id="GO:0005886">
    <property type="term" value="C:plasma membrane"/>
    <property type="evidence" value="ECO:0007669"/>
    <property type="project" value="TreeGrafter"/>
</dbReference>
<feature type="transmembrane region" description="Helical" evidence="7">
    <location>
        <begin position="790"/>
        <end position="811"/>
    </location>
</feature>
<feature type="region of interest" description="Disordered" evidence="6">
    <location>
        <begin position="906"/>
        <end position="927"/>
    </location>
</feature>
<feature type="compositionally biased region" description="Basic residues" evidence="6">
    <location>
        <begin position="152"/>
        <end position="161"/>
    </location>
</feature>
<feature type="transmembrane region" description="Helical" evidence="7">
    <location>
        <begin position="665"/>
        <end position="685"/>
    </location>
</feature>
<feature type="region of interest" description="Disordered" evidence="6">
    <location>
        <begin position="82"/>
        <end position="194"/>
    </location>
</feature>
<dbReference type="EMBL" id="KI912110">
    <property type="protein sequence ID" value="ETS84526.1"/>
    <property type="molecule type" value="Genomic_DNA"/>
</dbReference>
<dbReference type="Proteomes" id="UP000030651">
    <property type="component" value="Unassembled WGS sequence"/>
</dbReference>
<feature type="compositionally biased region" description="Low complexity" evidence="6">
    <location>
        <begin position="906"/>
        <end position="916"/>
    </location>
</feature>
<evidence type="ECO:0000256" key="6">
    <source>
        <dbReference type="SAM" id="MobiDB-lite"/>
    </source>
</evidence>
<dbReference type="PANTHER" id="PTHR23501">
    <property type="entry name" value="MAJOR FACILITATOR SUPERFAMILY"/>
    <property type="match status" value="1"/>
</dbReference>
<dbReference type="OrthoDB" id="4741429at2759"/>
<feature type="compositionally biased region" description="Polar residues" evidence="6">
    <location>
        <begin position="20"/>
        <end position="44"/>
    </location>
</feature>
<feature type="transmembrane region" description="Helical" evidence="7">
    <location>
        <begin position="554"/>
        <end position="574"/>
    </location>
</feature>
<dbReference type="Pfam" id="PF07690">
    <property type="entry name" value="MFS_1"/>
    <property type="match status" value="1"/>
</dbReference>
<dbReference type="GeneID" id="19267564"/>
<dbReference type="FunFam" id="1.20.1250.20:FF:000196">
    <property type="entry name" value="MFS toxin efflux pump (AflT)"/>
    <property type="match status" value="1"/>
</dbReference>
<feature type="region of interest" description="Disordered" evidence="6">
    <location>
        <begin position="294"/>
        <end position="317"/>
    </location>
</feature>
<evidence type="ECO:0000256" key="7">
    <source>
        <dbReference type="SAM" id="Phobius"/>
    </source>
</evidence>
<keyword evidence="4 7" id="KW-1133">Transmembrane helix</keyword>
<feature type="domain" description="Major facilitator superfamily (MFS) profile" evidence="8">
    <location>
        <begin position="399"/>
        <end position="892"/>
    </location>
</feature>
<evidence type="ECO:0000313" key="10">
    <source>
        <dbReference type="Proteomes" id="UP000030651"/>
    </source>
</evidence>
<dbReference type="AlphaFoldDB" id="W3XH20"/>
<evidence type="ECO:0000256" key="5">
    <source>
        <dbReference type="ARBA" id="ARBA00023136"/>
    </source>
</evidence>
<reference evidence="10" key="1">
    <citation type="journal article" date="2015" name="BMC Genomics">
        <title>Genomic and transcriptomic analysis of the endophytic fungus Pestalotiopsis fici reveals its lifestyle and high potential for synthesis of natural products.</title>
        <authorList>
            <person name="Wang X."/>
            <person name="Zhang X."/>
            <person name="Liu L."/>
            <person name="Xiang M."/>
            <person name="Wang W."/>
            <person name="Sun X."/>
            <person name="Che Y."/>
            <person name="Guo L."/>
            <person name="Liu G."/>
            <person name="Guo L."/>
            <person name="Wang C."/>
            <person name="Yin W.B."/>
            <person name="Stadler M."/>
            <person name="Zhang X."/>
            <person name="Liu X."/>
        </authorList>
    </citation>
    <scope>NUCLEOTIDE SEQUENCE [LARGE SCALE GENOMIC DNA]</scope>
    <source>
        <strain evidence="10">W106-1 / CGMCC3.15140</strain>
    </source>
</reference>
<dbReference type="Gene3D" id="1.20.1720.10">
    <property type="entry name" value="Multidrug resistance protein D"/>
    <property type="match status" value="1"/>
</dbReference>
<feature type="compositionally biased region" description="Low complexity" evidence="6">
    <location>
        <begin position="137"/>
        <end position="151"/>
    </location>
</feature>
<dbReference type="PANTHER" id="PTHR23501:SF198">
    <property type="entry name" value="AZOLE RESISTANCE PROTEIN 1-RELATED"/>
    <property type="match status" value="1"/>
</dbReference>
<keyword evidence="3 7" id="KW-0812">Transmembrane</keyword>
<comment type="subcellular location">
    <subcellularLocation>
        <location evidence="1">Membrane</location>
        <topology evidence="1">Multi-pass membrane protein</topology>
    </subcellularLocation>
</comment>
<keyword evidence="5 7" id="KW-0472">Membrane</keyword>
<dbReference type="CDD" id="cd17502">
    <property type="entry name" value="MFS_Azr1_MDR_like"/>
    <property type="match status" value="1"/>
</dbReference>
<evidence type="ECO:0000256" key="3">
    <source>
        <dbReference type="ARBA" id="ARBA00022692"/>
    </source>
</evidence>
<name>W3XH20_PESFW</name>
<feature type="transmembrane region" description="Helical" evidence="7">
    <location>
        <begin position="494"/>
        <end position="514"/>
    </location>
</feature>
<dbReference type="HOGENOM" id="CLU_315246_0_0_1"/>
<dbReference type="eggNOG" id="KOG0254">
    <property type="taxonomic scope" value="Eukaryota"/>
</dbReference>
<dbReference type="FunCoup" id="W3XH20">
    <property type="interactions" value="78"/>
</dbReference>
<feature type="transmembrane region" description="Helical" evidence="7">
    <location>
        <begin position="869"/>
        <end position="887"/>
    </location>
</feature>
<evidence type="ECO:0000256" key="4">
    <source>
        <dbReference type="ARBA" id="ARBA00022989"/>
    </source>
</evidence>
<dbReference type="InterPro" id="IPR036259">
    <property type="entry name" value="MFS_trans_sf"/>
</dbReference>
<evidence type="ECO:0000256" key="2">
    <source>
        <dbReference type="ARBA" id="ARBA00022448"/>
    </source>
</evidence>
<gene>
    <name evidence="9" type="ORF">PFICI_02551</name>
</gene>
<feature type="transmembrane region" description="Helical" evidence="7">
    <location>
        <begin position="595"/>
        <end position="614"/>
    </location>
</feature>
<proteinExistence type="predicted"/>
<keyword evidence="2" id="KW-0813">Transport</keyword>
<feature type="transmembrane region" description="Helical" evidence="7">
    <location>
        <begin position="705"/>
        <end position="725"/>
    </location>
</feature>
<feature type="transmembrane region" description="Helical" evidence="7">
    <location>
        <begin position="390"/>
        <end position="414"/>
    </location>
</feature>
<feature type="transmembrane region" description="Helical" evidence="7">
    <location>
        <begin position="757"/>
        <end position="778"/>
    </location>
</feature>
<feature type="transmembrane region" description="Helical" evidence="7">
    <location>
        <begin position="521"/>
        <end position="542"/>
    </location>
</feature>
<dbReference type="InParanoid" id="W3XH20"/>
<feature type="transmembrane region" description="Helical" evidence="7">
    <location>
        <begin position="463"/>
        <end position="482"/>
    </location>
</feature>
<organism evidence="9 10">
    <name type="scientific">Pestalotiopsis fici (strain W106-1 / CGMCC3.15140)</name>
    <dbReference type="NCBI Taxonomy" id="1229662"/>
    <lineage>
        <taxon>Eukaryota</taxon>
        <taxon>Fungi</taxon>
        <taxon>Dikarya</taxon>
        <taxon>Ascomycota</taxon>
        <taxon>Pezizomycotina</taxon>
        <taxon>Sordariomycetes</taxon>
        <taxon>Xylariomycetidae</taxon>
        <taxon>Amphisphaeriales</taxon>
        <taxon>Sporocadaceae</taxon>
        <taxon>Pestalotiopsis</taxon>
    </lineage>
</organism>
<feature type="compositionally biased region" description="Polar residues" evidence="6">
    <location>
        <begin position="120"/>
        <end position="136"/>
    </location>
</feature>